<dbReference type="GeneID" id="92778027"/>
<evidence type="ECO:0000259" key="2">
    <source>
        <dbReference type="PROSITE" id="PS50943"/>
    </source>
</evidence>
<evidence type="ECO:0000256" key="1">
    <source>
        <dbReference type="ARBA" id="ARBA00023125"/>
    </source>
</evidence>
<dbReference type="CDD" id="cd00093">
    <property type="entry name" value="HTH_XRE"/>
    <property type="match status" value="1"/>
</dbReference>
<accession>A0ABR5ASA7</accession>
<proteinExistence type="predicted"/>
<dbReference type="Proteomes" id="UP000031982">
    <property type="component" value="Unassembled WGS sequence"/>
</dbReference>
<dbReference type="Gene3D" id="1.10.260.40">
    <property type="entry name" value="lambda repressor-like DNA-binding domains"/>
    <property type="match status" value="1"/>
</dbReference>
<keyword evidence="1" id="KW-0238">DNA-binding</keyword>
<dbReference type="InterPro" id="IPR001387">
    <property type="entry name" value="Cro/C1-type_HTH"/>
</dbReference>
<feature type="domain" description="HTH cro/C1-type" evidence="2">
    <location>
        <begin position="6"/>
        <end position="61"/>
    </location>
</feature>
<dbReference type="RefSeq" id="WP_041098896.1">
    <property type="nucleotide sequence ID" value="NZ_BSSZ01000009.1"/>
</dbReference>
<evidence type="ECO:0000313" key="3">
    <source>
        <dbReference type="EMBL" id="KIL77236.1"/>
    </source>
</evidence>
<dbReference type="PANTHER" id="PTHR46797">
    <property type="entry name" value="HTH-TYPE TRANSCRIPTIONAL REGULATOR"/>
    <property type="match status" value="1"/>
</dbReference>
<reference evidence="3 4" key="1">
    <citation type="submission" date="2015-01" db="EMBL/GenBank/DDBJ databases">
        <title>Genome Assembly of Bacillus badius MTCC 1458.</title>
        <authorList>
            <person name="Verma A."/>
            <person name="Khatri I."/>
            <person name="Mual P."/>
            <person name="Subramanian S."/>
            <person name="Krishnamurthi S."/>
        </authorList>
    </citation>
    <scope>NUCLEOTIDE SEQUENCE [LARGE SCALE GENOMIC DNA]</scope>
    <source>
        <strain evidence="3 4">MTCC 1458</strain>
    </source>
</reference>
<evidence type="ECO:0000313" key="4">
    <source>
        <dbReference type="Proteomes" id="UP000031982"/>
    </source>
</evidence>
<keyword evidence="4" id="KW-1185">Reference proteome</keyword>
<gene>
    <name evidence="3" type="ORF">SD77_1683</name>
</gene>
<dbReference type="PANTHER" id="PTHR46797:SF1">
    <property type="entry name" value="METHYLPHOSPHONATE SYNTHASE"/>
    <property type="match status" value="1"/>
</dbReference>
<dbReference type="PROSITE" id="PS50943">
    <property type="entry name" value="HTH_CROC1"/>
    <property type="match status" value="1"/>
</dbReference>
<sequence length="79" mass="8765">MVGQRIKQLREQKGYSLTRLAKEASISKSYLSTLERKAGSNPSLRTLSKIALALGVPIDALIHPLSFEPNSFNTDEYSK</sequence>
<dbReference type="SUPFAM" id="SSF47413">
    <property type="entry name" value="lambda repressor-like DNA-binding domains"/>
    <property type="match status" value="1"/>
</dbReference>
<comment type="caution">
    <text evidence="3">The sequence shown here is derived from an EMBL/GenBank/DDBJ whole genome shotgun (WGS) entry which is preliminary data.</text>
</comment>
<dbReference type="InterPro" id="IPR010982">
    <property type="entry name" value="Lambda_DNA-bd_dom_sf"/>
</dbReference>
<dbReference type="SMART" id="SM00530">
    <property type="entry name" value="HTH_XRE"/>
    <property type="match status" value="1"/>
</dbReference>
<protein>
    <submittedName>
        <fullName evidence="3">SinR protein</fullName>
    </submittedName>
</protein>
<dbReference type="Pfam" id="PF01381">
    <property type="entry name" value="HTH_3"/>
    <property type="match status" value="1"/>
</dbReference>
<name>A0ABR5ASA7_BACBA</name>
<dbReference type="InterPro" id="IPR050807">
    <property type="entry name" value="TransReg_Diox_bact_type"/>
</dbReference>
<dbReference type="EMBL" id="JXLP01000016">
    <property type="protein sequence ID" value="KIL77236.1"/>
    <property type="molecule type" value="Genomic_DNA"/>
</dbReference>
<organism evidence="3 4">
    <name type="scientific">Bacillus badius</name>
    <dbReference type="NCBI Taxonomy" id="1455"/>
    <lineage>
        <taxon>Bacteria</taxon>
        <taxon>Bacillati</taxon>
        <taxon>Bacillota</taxon>
        <taxon>Bacilli</taxon>
        <taxon>Bacillales</taxon>
        <taxon>Bacillaceae</taxon>
        <taxon>Pseudobacillus</taxon>
    </lineage>
</organism>